<sequence length="61" mass="7061">MNALDKHKELKDCHIVMDNVPIHMDADSEKEINRRGYGCVYLPPYSPKLSPIGQFWSVYIP</sequence>
<dbReference type="Pfam" id="PF13358">
    <property type="entry name" value="DDE_3"/>
    <property type="match status" value="1"/>
</dbReference>
<feature type="domain" description="Tc1-like transposase DDE" evidence="1">
    <location>
        <begin position="4"/>
        <end position="58"/>
    </location>
</feature>
<protein>
    <recommendedName>
        <fullName evidence="1">Tc1-like transposase DDE domain-containing protein</fullName>
    </recommendedName>
</protein>
<dbReference type="InterPro" id="IPR036397">
    <property type="entry name" value="RNaseH_sf"/>
</dbReference>
<dbReference type="GO" id="GO:0003676">
    <property type="term" value="F:nucleic acid binding"/>
    <property type="evidence" value="ECO:0007669"/>
    <property type="project" value="InterPro"/>
</dbReference>
<evidence type="ECO:0000313" key="3">
    <source>
        <dbReference type="Proteomes" id="UP000009138"/>
    </source>
</evidence>
<dbReference type="GeneID" id="93611246"/>
<evidence type="ECO:0000313" key="2">
    <source>
        <dbReference type="EMBL" id="EIE79570.1"/>
    </source>
</evidence>
<dbReference type="InterPro" id="IPR038717">
    <property type="entry name" value="Tc1-like_DDE_dom"/>
</dbReference>
<proteinExistence type="predicted"/>
<dbReference type="OrthoDB" id="2266637at2759"/>
<reference evidence="2 3" key="1">
    <citation type="journal article" date="2009" name="PLoS Genet.">
        <title>Genomic analysis of the basal lineage fungus Rhizopus oryzae reveals a whole-genome duplication.</title>
        <authorList>
            <person name="Ma L.-J."/>
            <person name="Ibrahim A.S."/>
            <person name="Skory C."/>
            <person name="Grabherr M.G."/>
            <person name="Burger G."/>
            <person name="Butler M."/>
            <person name="Elias M."/>
            <person name="Idnurm A."/>
            <person name="Lang B.F."/>
            <person name="Sone T."/>
            <person name="Abe A."/>
            <person name="Calvo S.E."/>
            <person name="Corrochano L.M."/>
            <person name="Engels R."/>
            <person name="Fu J."/>
            <person name="Hansberg W."/>
            <person name="Kim J.-M."/>
            <person name="Kodira C.D."/>
            <person name="Koehrsen M.J."/>
            <person name="Liu B."/>
            <person name="Miranda-Saavedra D."/>
            <person name="O'Leary S."/>
            <person name="Ortiz-Castellanos L."/>
            <person name="Poulter R."/>
            <person name="Rodriguez-Romero J."/>
            <person name="Ruiz-Herrera J."/>
            <person name="Shen Y.-Q."/>
            <person name="Zeng Q."/>
            <person name="Galagan J."/>
            <person name="Birren B.W."/>
            <person name="Cuomo C.A."/>
            <person name="Wickes B.L."/>
        </authorList>
    </citation>
    <scope>NUCLEOTIDE SEQUENCE [LARGE SCALE GENOMIC DNA]</scope>
    <source>
        <strain evidence="3">RA 99-880 / ATCC MYA-4621 / FGSC 9543 / NRRL 43880</strain>
    </source>
</reference>
<dbReference type="VEuPathDB" id="FungiDB:RO3G_04275"/>
<keyword evidence="3" id="KW-1185">Reference proteome</keyword>
<name>I1BTP0_RHIO9</name>
<evidence type="ECO:0000259" key="1">
    <source>
        <dbReference type="Pfam" id="PF13358"/>
    </source>
</evidence>
<organism evidence="2 3">
    <name type="scientific">Rhizopus delemar (strain RA 99-880 / ATCC MYA-4621 / FGSC 9543 / NRRL 43880)</name>
    <name type="common">Mucormycosis agent</name>
    <name type="synonym">Rhizopus arrhizus var. delemar</name>
    <dbReference type="NCBI Taxonomy" id="246409"/>
    <lineage>
        <taxon>Eukaryota</taxon>
        <taxon>Fungi</taxon>
        <taxon>Fungi incertae sedis</taxon>
        <taxon>Mucoromycota</taxon>
        <taxon>Mucoromycotina</taxon>
        <taxon>Mucoromycetes</taxon>
        <taxon>Mucorales</taxon>
        <taxon>Mucorineae</taxon>
        <taxon>Rhizopodaceae</taxon>
        <taxon>Rhizopus</taxon>
    </lineage>
</organism>
<dbReference type="InParanoid" id="I1BTP0"/>
<dbReference type="RefSeq" id="XP_067514966.1">
    <property type="nucleotide sequence ID" value="XM_067658865.1"/>
</dbReference>
<accession>I1BTP0</accession>
<dbReference type="AlphaFoldDB" id="I1BTP0"/>
<gene>
    <name evidence="2" type="ORF">RO3G_04275</name>
</gene>
<dbReference type="Proteomes" id="UP000009138">
    <property type="component" value="Unassembled WGS sequence"/>
</dbReference>
<dbReference type="Gene3D" id="3.30.420.10">
    <property type="entry name" value="Ribonuclease H-like superfamily/Ribonuclease H"/>
    <property type="match status" value="1"/>
</dbReference>
<dbReference type="EMBL" id="CH476734">
    <property type="protein sequence ID" value="EIE79570.1"/>
    <property type="molecule type" value="Genomic_DNA"/>
</dbReference>